<evidence type="ECO:0000256" key="7">
    <source>
        <dbReference type="RuleBase" id="RU363034"/>
    </source>
</evidence>
<keyword evidence="1 7" id="KW-0645">Protease</keyword>
<dbReference type="FunFam" id="2.40.10.10:FF:000014">
    <property type="entry name" value="Complement factor D"/>
    <property type="match status" value="1"/>
</dbReference>
<dbReference type="SUPFAM" id="SSF50494">
    <property type="entry name" value="Trypsin-like serine proteases"/>
    <property type="match status" value="1"/>
</dbReference>
<dbReference type="SMART" id="SM00020">
    <property type="entry name" value="Tryp_SPc"/>
    <property type="match status" value="1"/>
</dbReference>
<keyword evidence="5" id="KW-0865">Zymogen</keyword>
<evidence type="ECO:0000256" key="2">
    <source>
        <dbReference type="ARBA" id="ARBA00022729"/>
    </source>
</evidence>
<keyword evidence="10" id="KW-1185">Reference proteome</keyword>
<gene>
    <name evidence="11" type="primary">LOC110309195</name>
</gene>
<feature type="chain" id="PRO_5028081154" evidence="8">
    <location>
        <begin position="18"/>
        <end position="248"/>
    </location>
</feature>
<dbReference type="FunFam" id="2.40.10.10:FF:000068">
    <property type="entry name" value="transmembrane protease serine 2"/>
    <property type="match status" value="1"/>
</dbReference>
<protein>
    <submittedName>
        <fullName evidence="11">Granzyme E-like</fullName>
    </submittedName>
</protein>
<dbReference type="InterPro" id="IPR018114">
    <property type="entry name" value="TRYPSIN_HIS"/>
</dbReference>
<dbReference type="InterPro" id="IPR001254">
    <property type="entry name" value="Trypsin_dom"/>
</dbReference>
<evidence type="ECO:0000256" key="4">
    <source>
        <dbReference type="ARBA" id="ARBA00022825"/>
    </source>
</evidence>
<dbReference type="PROSITE" id="PS00135">
    <property type="entry name" value="TRYPSIN_SER"/>
    <property type="match status" value="1"/>
</dbReference>
<proteinExistence type="predicted"/>
<dbReference type="InterPro" id="IPR001314">
    <property type="entry name" value="Peptidase_S1A"/>
</dbReference>
<evidence type="ECO:0000313" key="10">
    <source>
        <dbReference type="Proteomes" id="UP000515126"/>
    </source>
</evidence>
<dbReference type="AlphaFoldDB" id="A0A6P5R587"/>
<dbReference type="Gene3D" id="2.40.10.10">
    <property type="entry name" value="Trypsin-like serine proteases"/>
    <property type="match status" value="2"/>
</dbReference>
<evidence type="ECO:0000313" key="11">
    <source>
        <dbReference type="RefSeq" id="XP_021037347.1"/>
    </source>
</evidence>
<evidence type="ECO:0000256" key="8">
    <source>
        <dbReference type="SAM" id="SignalP"/>
    </source>
</evidence>
<evidence type="ECO:0000256" key="6">
    <source>
        <dbReference type="ARBA" id="ARBA00023157"/>
    </source>
</evidence>
<feature type="signal peptide" evidence="8">
    <location>
        <begin position="1"/>
        <end position="17"/>
    </location>
</feature>
<dbReference type="InterPro" id="IPR009003">
    <property type="entry name" value="Peptidase_S1_PA"/>
</dbReference>
<dbReference type="PANTHER" id="PTHR24271">
    <property type="entry name" value="KALLIKREIN-RELATED"/>
    <property type="match status" value="1"/>
</dbReference>
<sequence>MLPVLILLTFLLPVGDGAEEVIGGHEVKPHSRPYMALVAFLKVNGIGSSCGGFLVRDYFVLTAAHCIGSSMTVTLGAHNLRAQEETQQIIPVNKAFPHPDYNPLDHTNDIMLLKLESKAKGTRYVRPLKLPGPNDKVNPGDVCSVAGWGKTSINTTEGSAILEEAELIIQEDKECRKKFHHYSKITEICAGDPNKMEAPSKGDSGGPLVCNNKAYGVLSYVKSKKISSGVFTKVVHFLPWISRNMKLL</sequence>
<dbReference type="GeneID" id="110309195"/>
<feature type="domain" description="Peptidase S1" evidence="9">
    <location>
        <begin position="21"/>
        <end position="246"/>
    </location>
</feature>
<dbReference type="InterPro" id="IPR043504">
    <property type="entry name" value="Peptidase_S1_PA_chymotrypsin"/>
</dbReference>
<evidence type="ECO:0000256" key="1">
    <source>
        <dbReference type="ARBA" id="ARBA00022670"/>
    </source>
</evidence>
<organism evidence="10 11">
    <name type="scientific">Mus caroli</name>
    <name type="common">Ryukyu mouse</name>
    <name type="synonym">Ricefield mouse</name>
    <dbReference type="NCBI Taxonomy" id="10089"/>
    <lineage>
        <taxon>Eukaryota</taxon>
        <taxon>Metazoa</taxon>
        <taxon>Chordata</taxon>
        <taxon>Craniata</taxon>
        <taxon>Vertebrata</taxon>
        <taxon>Euteleostomi</taxon>
        <taxon>Mammalia</taxon>
        <taxon>Eutheria</taxon>
        <taxon>Euarchontoglires</taxon>
        <taxon>Glires</taxon>
        <taxon>Rodentia</taxon>
        <taxon>Myomorpha</taxon>
        <taxon>Muroidea</taxon>
        <taxon>Muridae</taxon>
        <taxon>Murinae</taxon>
        <taxon>Mus</taxon>
        <taxon>Mus</taxon>
    </lineage>
</organism>
<dbReference type="KEGG" id="mcal:110309195"/>
<dbReference type="InterPro" id="IPR033116">
    <property type="entry name" value="TRYPSIN_SER"/>
</dbReference>
<dbReference type="PROSITE" id="PS00134">
    <property type="entry name" value="TRYPSIN_HIS"/>
    <property type="match status" value="1"/>
</dbReference>
<keyword evidence="4 7" id="KW-0720">Serine protease</keyword>
<dbReference type="GO" id="GO:0005737">
    <property type="term" value="C:cytoplasm"/>
    <property type="evidence" value="ECO:0007669"/>
    <property type="project" value="TreeGrafter"/>
</dbReference>
<keyword evidence="6" id="KW-1015">Disulfide bond</keyword>
<dbReference type="PANTHER" id="PTHR24271:SF70">
    <property type="entry name" value="GRANZYME H"/>
    <property type="match status" value="1"/>
</dbReference>
<dbReference type="PROSITE" id="PS50240">
    <property type="entry name" value="TRYPSIN_DOM"/>
    <property type="match status" value="1"/>
</dbReference>
<evidence type="ECO:0000256" key="3">
    <source>
        <dbReference type="ARBA" id="ARBA00022801"/>
    </source>
</evidence>
<dbReference type="PRINTS" id="PR00722">
    <property type="entry name" value="CHYMOTRYPSIN"/>
</dbReference>
<reference evidence="11" key="1">
    <citation type="submission" date="2025-08" db="UniProtKB">
        <authorList>
            <consortium name="RefSeq"/>
        </authorList>
    </citation>
    <scope>IDENTIFICATION</scope>
</reference>
<dbReference type="RefSeq" id="XP_021037347.1">
    <property type="nucleotide sequence ID" value="XM_021181688.1"/>
</dbReference>
<keyword evidence="2 8" id="KW-0732">Signal</keyword>
<evidence type="ECO:0000259" key="9">
    <source>
        <dbReference type="PROSITE" id="PS50240"/>
    </source>
</evidence>
<accession>A0A6P5R587</accession>
<name>A0A6P5R587_MUSCR</name>
<evidence type="ECO:0000256" key="5">
    <source>
        <dbReference type="ARBA" id="ARBA00023145"/>
    </source>
</evidence>
<dbReference type="Proteomes" id="UP000515126">
    <property type="component" value="Chromosome 14"/>
</dbReference>
<dbReference type="GO" id="GO:0006508">
    <property type="term" value="P:proteolysis"/>
    <property type="evidence" value="ECO:0007669"/>
    <property type="project" value="UniProtKB-KW"/>
</dbReference>
<keyword evidence="3 7" id="KW-0378">Hydrolase</keyword>
<dbReference type="Pfam" id="PF00089">
    <property type="entry name" value="Trypsin"/>
    <property type="match status" value="1"/>
</dbReference>
<dbReference type="CDD" id="cd00190">
    <property type="entry name" value="Tryp_SPc"/>
    <property type="match status" value="1"/>
</dbReference>
<dbReference type="GO" id="GO:0004252">
    <property type="term" value="F:serine-type endopeptidase activity"/>
    <property type="evidence" value="ECO:0007669"/>
    <property type="project" value="InterPro"/>
</dbReference>